<evidence type="ECO:0000256" key="2">
    <source>
        <dbReference type="SAM" id="Phobius"/>
    </source>
</evidence>
<evidence type="ECO:0000313" key="3">
    <source>
        <dbReference type="EMBL" id="KAK5542646.1"/>
    </source>
</evidence>
<reference evidence="3 4" key="1">
    <citation type="submission" date="2023-06" db="EMBL/GenBank/DDBJ databases">
        <title>Black Yeasts Isolated from many extreme environments.</title>
        <authorList>
            <person name="Coleine C."/>
            <person name="Stajich J.E."/>
            <person name="Selbmann L."/>
        </authorList>
    </citation>
    <scope>NUCLEOTIDE SEQUENCE [LARGE SCALE GENOMIC DNA]</scope>
    <source>
        <strain evidence="3 4">CCFEE 5887</strain>
    </source>
</reference>
<feature type="region of interest" description="Disordered" evidence="1">
    <location>
        <begin position="80"/>
        <end position="111"/>
    </location>
</feature>
<sequence>MAPLLLAALVAISTLAAYTCYFLLRLFVLVLLVVIGECMPLRAVLMLFRFPRDPHGALLLPKPPEVDWARFTAWFTDQWRRGRPEQPPTPLRDPKQAMKDRRKRKNSAWSTTTKTASAWIWNKAHATWSATTEPVFQWYAAVLDNRAARKRKEDQIADARAFAGRKLWPFIQEASDEQVGHFPIQVESAELREKEKEKEKKKWKKQNRKKAHRHERKPFRAAGSRRIMKWLSQVED</sequence>
<organism evidence="3 4">
    <name type="scientific">Vermiconidia calcicola</name>
    <dbReference type="NCBI Taxonomy" id="1690605"/>
    <lineage>
        <taxon>Eukaryota</taxon>
        <taxon>Fungi</taxon>
        <taxon>Dikarya</taxon>
        <taxon>Ascomycota</taxon>
        <taxon>Pezizomycotina</taxon>
        <taxon>Dothideomycetes</taxon>
        <taxon>Dothideomycetidae</taxon>
        <taxon>Mycosphaerellales</taxon>
        <taxon>Extremaceae</taxon>
        <taxon>Vermiconidia</taxon>
    </lineage>
</organism>
<keyword evidence="4" id="KW-1185">Reference proteome</keyword>
<evidence type="ECO:0000313" key="4">
    <source>
        <dbReference type="Proteomes" id="UP001345827"/>
    </source>
</evidence>
<feature type="compositionally biased region" description="Basic residues" evidence="1">
    <location>
        <begin position="201"/>
        <end position="219"/>
    </location>
</feature>
<dbReference type="AlphaFoldDB" id="A0AAV9QG72"/>
<evidence type="ECO:0000256" key="1">
    <source>
        <dbReference type="SAM" id="MobiDB-lite"/>
    </source>
</evidence>
<gene>
    <name evidence="3" type="ORF">LTR25_002532</name>
</gene>
<feature type="region of interest" description="Disordered" evidence="1">
    <location>
        <begin position="193"/>
        <end position="224"/>
    </location>
</feature>
<keyword evidence="2" id="KW-0472">Membrane</keyword>
<keyword evidence="2" id="KW-1133">Transmembrane helix</keyword>
<feature type="transmembrane region" description="Helical" evidence="2">
    <location>
        <begin position="26"/>
        <end position="48"/>
    </location>
</feature>
<dbReference type="EMBL" id="JAXLQG010000003">
    <property type="protein sequence ID" value="KAK5542646.1"/>
    <property type="molecule type" value="Genomic_DNA"/>
</dbReference>
<comment type="caution">
    <text evidence="3">The sequence shown here is derived from an EMBL/GenBank/DDBJ whole genome shotgun (WGS) entry which is preliminary data.</text>
</comment>
<name>A0AAV9QG72_9PEZI</name>
<protein>
    <submittedName>
        <fullName evidence="3">Uncharacterized protein</fullName>
    </submittedName>
</protein>
<keyword evidence="2" id="KW-0812">Transmembrane</keyword>
<proteinExistence type="predicted"/>
<accession>A0AAV9QG72</accession>
<dbReference type="Proteomes" id="UP001345827">
    <property type="component" value="Unassembled WGS sequence"/>
</dbReference>